<dbReference type="InterPro" id="IPR025199">
    <property type="entry name" value="FtsK_4TM"/>
</dbReference>
<keyword evidence="8 14" id="KW-0067">ATP-binding</keyword>
<dbReference type="InterPro" id="IPR036388">
    <property type="entry name" value="WH-like_DNA-bd_sf"/>
</dbReference>
<dbReference type="PANTHER" id="PTHR22683">
    <property type="entry name" value="SPORULATION PROTEIN RELATED"/>
    <property type="match status" value="1"/>
</dbReference>
<dbReference type="PANTHER" id="PTHR22683:SF41">
    <property type="entry name" value="DNA TRANSLOCASE FTSK"/>
    <property type="match status" value="1"/>
</dbReference>
<keyword evidence="5 16" id="KW-0812">Transmembrane</keyword>
<keyword evidence="10" id="KW-0238">DNA-binding</keyword>
<dbReference type="SMART" id="SM00843">
    <property type="entry name" value="Ftsk_gamma"/>
    <property type="match status" value="1"/>
</dbReference>
<dbReference type="InterPro" id="IPR002543">
    <property type="entry name" value="FtsK_dom"/>
</dbReference>
<accession>A0A0G1LRI9</accession>
<evidence type="ECO:0000256" key="15">
    <source>
        <dbReference type="SAM" id="MobiDB-lite"/>
    </source>
</evidence>
<name>A0A0G1LRI9_9BACT</name>
<dbReference type="InterPro" id="IPR003593">
    <property type="entry name" value="AAA+_ATPase"/>
</dbReference>
<feature type="binding site" evidence="14">
    <location>
        <begin position="402"/>
        <end position="409"/>
    </location>
    <ligand>
        <name>ATP</name>
        <dbReference type="ChEBI" id="CHEBI:30616"/>
    </ligand>
</feature>
<evidence type="ECO:0000256" key="8">
    <source>
        <dbReference type="ARBA" id="ARBA00022840"/>
    </source>
</evidence>
<evidence type="ECO:0000256" key="1">
    <source>
        <dbReference type="ARBA" id="ARBA00004651"/>
    </source>
</evidence>
<evidence type="ECO:0000256" key="4">
    <source>
        <dbReference type="ARBA" id="ARBA00022618"/>
    </source>
</evidence>
<dbReference type="SUPFAM" id="SSF52540">
    <property type="entry name" value="P-loop containing nucleoside triphosphate hydrolases"/>
    <property type="match status" value="1"/>
</dbReference>
<comment type="caution">
    <text evidence="18">The sequence shown here is derived from an EMBL/GenBank/DDBJ whole genome shotgun (WGS) entry which is preliminary data.</text>
</comment>
<feature type="transmembrane region" description="Helical" evidence="16">
    <location>
        <begin position="29"/>
        <end position="49"/>
    </location>
</feature>
<keyword evidence="12" id="KW-0131">Cell cycle</keyword>
<dbReference type="InterPro" id="IPR050206">
    <property type="entry name" value="FtsK/SpoIIIE/SftA"/>
</dbReference>
<evidence type="ECO:0000256" key="16">
    <source>
        <dbReference type="SAM" id="Phobius"/>
    </source>
</evidence>
<dbReference type="Gene3D" id="3.30.980.40">
    <property type="match status" value="1"/>
</dbReference>
<dbReference type="Gene3D" id="1.10.10.10">
    <property type="entry name" value="Winged helix-like DNA-binding domain superfamily/Winged helix DNA-binding domain"/>
    <property type="match status" value="1"/>
</dbReference>
<comment type="subunit">
    <text evidence="13">Homohexamer. Forms a ring that surrounds DNA.</text>
</comment>
<dbReference type="PATRIC" id="fig|1619000.3.peg.320"/>
<feature type="compositionally biased region" description="Basic and acidic residues" evidence="15">
    <location>
        <begin position="739"/>
        <end position="751"/>
    </location>
</feature>
<evidence type="ECO:0000256" key="2">
    <source>
        <dbReference type="ARBA" id="ARBA00006474"/>
    </source>
</evidence>
<dbReference type="EMBL" id="LCJB01000016">
    <property type="protein sequence ID" value="KKT71437.1"/>
    <property type="molecule type" value="Genomic_DNA"/>
</dbReference>
<evidence type="ECO:0000256" key="5">
    <source>
        <dbReference type="ARBA" id="ARBA00022692"/>
    </source>
</evidence>
<evidence type="ECO:0000256" key="6">
    <source>
        <dbReference type="ARBA" id="ARBA00022741"/>
    </source>
</evidence>
<gene>
    <name evidence="18" type="ORF">UW63_C0016G0004</name>
</gene>
<proteinExistence type="inferred from homology"/>
<evidence type="ECO:0000259" key="17">
    <source>
        <dbReference type="PROSITE" id="PS50901"/>
    </source>
</evidence>
<dbReference type="InterPro" id="IPR027417">
    <property type="entry name" value="P-loop_NTPase"/>
</dbReference>
<feature type="domain" description="FtsK" evidence="17">
    <location>
        <begin position="384"/>
        <end position="571"/>
    </location>
</feature>
<dbReference type="InterPro" id="IPR018541">
    <property type="entry name" value="Ftsk_gamma"/>
</dbReference>
<dbReference type="GO" id="GO:0005524">
    <property type="term" value="F:ATP binding"/>
    <property type="evidence" value="ECO:0007669"/>
    <property type="project" value="UniProtKB-UniRule"/>
</dbReference>
<evidence type="ECO:0000313" key="18">
    <source>
        <dbReference type="EMBL" id="KKT71437.1"/>
    </source>
</evidence>
<dbReference type="AlphaFoldDB" id="A0A0G1LRI9"/>
<dbReference type="Gene3D" id="3.40.50.300">
    <property type="entry name" value="P-loop containing nucleotide triphosphate hydrolases"/>
    <property type="match status" value="1"/>
</dbReference>
<evidence type="ECO:0000256" key="12">
    <source>
        <dbReference type="ARBA" id="ARBA00023306"/>
    </source>
</evidence>
<feature type="transmembrane region" description="Helical" evidence="16">
    <location>
        <begin position="69"/>
        <end position="85"/>
    </location>
</feature>
<feature type="transmembrane region" description="Helical" evidence="16">
    <location>
        <begin position="145"/>
        <end position="164"/>
    </location>
</feature>
<feature type="transmembrane region" description="Helical" evidence="16">
    <location>
        <begin position="92"/>
        <end position="113"/>
    </location>
</feature>
<evidence type="ECO:0000256" key="10">
    <source>
        <dbReference type="ARBA" id="ARBA00023125"/>
    </source>
</evidence>
<dbReference type="SMART" id="SM00382">
    <property type="entry name" value="AAA"/>
    <property type="match status" value="1"/>
</dbReference>
<dbReference type="Pfam" id="PF09397">
    <property type="entry name" value="FtsK_gamma"/>
    <property type="match status" value="1"/>
</dbReference>
<keyword evidence="6 14" id="KW-0547">Nucleotide-binding</keyword>
<evidence type="ECO:0000256" key="9">
    <source>
        <dbReference type="ARBA" id="ARBA00022989"/>
    </source>
</evidence>
<dbReference type="GO" id="GO:0051301">
    <property type="term" value="P:cell division"/>
    <property type="evidence" value="ECO:0007669"/>
    <property type="project" value="UniProtKB-KW"/>
</dbReference>
<feature type="compositionally biased region" description="Acidic residues" evidence="15">
    <location>
        <begin position="758"/>
        <end position="770"/>
    </location>
</feature>
<keyword evidence="4" id="KW-0132">Cell division</keyword>
<comment type="subcellular location">
    <subcellularLocation>
        <location evidence="1">Cell membrane</location>
        <topology evidence="1">Multi-pass membrane protein</topology>
    </subcellularLocation>
</comment>
<keyword evidence="9 16" id="KW-1133">Transmembrane helix</keyword>
<dbReference type="Pfam" id="PF13491">
    <property type="entry name" value="FtsK_4TM"/>
    <property type="match status" value="1"/>
</dbReference>
<keyword evidence="7" id="KW-0159">Chromosome partition</keyword>
<evidence type="ECO:0000256" key="14">
    <source>
        <dbReference type="PROSITE-ProRule" id="PRU00289"/>
    </source>
</evidence>
<feature type="region of interest" description="Disordered" evidence="15">
    <location>
        <begin position="739"/>
        <end position="782"/>
    </location>
</feature>
<dbReference type="CDD" id="cd01127">
    <property type="entry name" value="TrwB_TraG_TraD_VirD4"/>
    <property type="match status" value="1"/>
</dbReference>
<evidence type="ECO:0000256" key="13">
    <source>
        <dbReference type="ARBA" id="ARBA00025923"/>
    </source>
</evidence>
<keyword evidence="3" id="KW-1003">Cell membrane</keyword>
<dbReference type="GO" id="GO:0003677">
    <property type="term" value="F:DNA binding"/>
    <property type="evidence" value="ECO:0007669"/>
    <property type="project" value="UniProtKB-KW"/>
</dbReference>
<keyword evidence="11 16" id="KW-0472">Membrane</keyword>
<dbReference type="SUPFAM" id="SSF46785">
    <property type="entry name" value="Winged helix' DNA-binding domain"/>
    <property type="match status" value="1"/>
</dbReference>
<evidence type="ECO:0000256" key="7">
    <source>
        <dbReference type="ARBA" id="ARBA00022829"/>
    </source>
</evidence>
<dbReference type="PROSITE" id="PS50901">
    <property type="entry name" value="FTSK"/>
    <property type="match status" value="1"/>
</dbReference>
<organism evidence="18 19">
    <name type="scientific">Candidatus Uhrbacteria bacterium GW2011_GWF2_44_350</name>
    <dbReference type="NCBI Taxonomy" id="1619000"/>
    <lineage>
        <taxon>Bacteria</taxon>
        <taxon>Candidatus Uhriibacteriota</taxon>
    </lineage>
</organism>
<dbReference type="Pfam" id="PF01580">
    <property type="entry name" value="FtsK_SpoIIIE"/>
    <property type="match status" value="1"/>
</dbReference>
<protein>
    <submittedName>
        <fullName evidence="18">Translocase FtsK protein</fullName>
    </submittedName>
</protein>
<evidence type="ECO:0000313" key="19">
    <source>
        <dbReference type="Proteomes" id="UP000034154"/>
    </source>
</evidence>
<evidence type="ECO:0000256" key="3">
    <source>
        <dbReference type="ARBA" id="ARBA00022475"/>
    </source>
</evidence>
<dbReference type="GO" id="GO:0007059">
    <property type="term" value="P:chromosome segregation"/>
    <property type="evidence" value="ECO:0007669"/>
    <property type="project" value="UniProtKB-KW"/>
</dbReference>
<dbReference type="Pfam" id="PF17854">
    <property type="entry name" value="FtsK_alpha"/>
    <property type="match status" value="1"/>
</dbReference>
<evidence type="ECO:0000256" key="11">
    <source>
        <dbReference type="ARBA" id="ARBA00023136"/>
    </source>
</evidence>
<sequence>MSRKKKHKYRSEPKKFELPELNPETKRGVAVIFLFAAAALLLLAFFQIAGTIGLVLDELMAKGFGFDRVLIPILFIVIGFSLLFPERSKLGTWNYLGLLFFFLSFNGLVNLFWNDSLNPGLEKLMETGGLVGQALGTTLQNISSFWGAFLMLTAMLLISVLLTLNTSLRKVIGLHRHLTGWFGAMIHNRRNAALMREIDPEVEEVEEIEDFSEDDIEEVDEEETKKAFRTSSLTPAVVPPTEKVLTTRQHRKVTLPIDLLEYRSMKVNSGDTERNKEIIRRTFEQFSILVEMGEISVGPTIAQYTLRPSEGVKLSRIVALQNDLALALAAHPIRIEAPIPGKSLVGIEVPNQTIATVSLRELLESKPFKSRSGALSIALGKDVTGKVWVSPLEKMPHMLIAGATGSGKSVCINTLIVSLLYTNSPDDLKMILVDPKRVELTAYEGIPHLLIPPITKVDDTVNALKWTVREMDRRLDLLSKLGARDIASYNQRVEEKMPRIVVFIDELADLMSTSGHEVEGAVVRIAQMARAVGIHLVLATQRPSVDVITGLIKANFPSRIAFAVASQTDSRTILDCAGAEKLLGRGDMLFTSAELSKPVRLQGAYVSEAEVGRIVEYLKREEIPDYNYAILEKEKTGSIFDGAASDDNDPMLDEAAGIVIQAGRASTSLLQRRLKIGYGRAARILDILEENGVIGPPDGSRPREILSTVWPITSGGTNDNEFAERKEFLNIEEVLEVPAEKEEIPTEEVEKTNVIITEEPDDKEMTEEDFLNAQEGNYLDEK</sequence>
<reference evidence="18 19" key="1">
    <citation type="journal article" date="2015" name="Nature">
        <title>rRNA introns, odd ribosomes, and small enigmatic genomes across a large radiation of phyla.</title>
        <authorList>
            <person name="Brown C.T."/>
            <person name="Hug L.A."/>
            <person name="Thomas B.C."/>
            <person name="Sharon I."/>
            <person name="Castelle C.J."/>
            <person name="Singh A."/>
            <person name="Wilkins M.J."/>
            <person name="Williams K.H."/>
            <person name="Banfield J.F."/>
        </authorList>
    </citation>
    <scope>NUCLEOTIDE SEQUENCE [LARGE SCALE GENOMIC DNA]</scope>
</reference>
<dbReference type="Proteomes" id="UP000034154">
    <property type="component" value="Unassembled WGS sequence"/>
</dbReference>
<dbReference type="InterPro" id="IPR036390">
    <property type="entry name" value="WH_DNA-bd_sf"/>
</dbReference>
<dbReference type="GO" id="GO:0005886">
    <property type="term" value="C:plasma membrane"/>
    <property type="evidence" value="ECO:0007669"/>
    <property type="project" value="UniProtKB-SubCell"/>
</dbReference>
<dbReference type="InterPro" id="IPR041027">
    <property type="entry name" value="FtsK_alpha"/>
</dbReference>
<comment type="similarity">
    <text evidence="2">Belongs to the FtsK/SpoIIIE/SftA family.</text>
</comment>